<dbReference type="EMBL" id="CP022601">
    <property type="protein sequence ID" value="AXJ12849.1"/>
    <property type="molecule type" value="Genomic_DNA"/>
</dbReference>
<gene>
    <name evidence="1" type="ORF">Sp14A_09280</name>
</gene>
<sequence length="61" mass="6897">MLCIENEITQTMIELAEHEILLSISGIVETIATVLGEIQLQVVLYLNVNSLKIQKQHFLAF</sequence>
<evidence type="ECO:0000313" key="2">
    <source>
        <dbReference type="Proteomes" id="UP000255411"/>
    </source>
</evidence>
<reference evidence="1 2" key="1">
    <citation type="submission" date="2017-07" db="EMBL/GenBank/DDBJ databases">
        <title>Streptococcus pluranimalium as cause of bovine abortion.</title>
        <authorList>
            <person name="Rodriguez Campos S."/>
            <person name="Gobeli Brawand S."/>
            <person name="Brodard I."/>
            <person name="Rychener L."/>
            <person name="Perreten V."/>
        </authorList>
    </citation>
    <scope>NUCLEOTIDE SEQUENCE [LARGE SCALE GENOMIC DNA]</scope>
    <source>
        <strain evidence="1 2">14A0014</strain>
    </source>
</reference>
<dbReference type="Proteomes" id="UP000255411">
    <property type="component" value="Chromosome"/>
</dbReference>
<dbReference type="RefSeq" id="WP_115130078.1">
    <property type="nucleotide sequence ID" value="NZ_CP022601.1"/>
</dbReference>
<accession>A0A345VJE7</accession>
<evidence type="ECO:0000313" key="1">
    <source>
        <dbReference type="EMBL" id="AXJ12849.1"/>
    </source>
</evidence>
<proteinExistence type="predicted"/>
<name>A0A345VJE7_9STRE</name>
<organism evidence="1 2">
    <name type="scientific">Streptococcus pluranimalium</name>
    <dbReference type="NCBI Taxonomy" id="82348"/>
    <lineage>
        <taxon>Bacteria</taxon>
        <taxon>Bacillati</taxon>
        <taxon>Bacillota</taxon>
        <taxon>Bacilli</taxon>
        <taxon>Lactobacillales</taxon>
        <taxon>Streptococcaceae</taxon>
        <taxon>Streptococcus</taxon>
    </lineage>
</organism>
<protein>
    <submittedName>
        <fullName evidence="1">Uncharacterized protein</fullName>
    </submittedName>
</protein>
<dbReference type="AlphaFoldDB" id="A0A345VJE7"/>